<dbReference type="InterPro" id="IPR001763">
    <property type="entry name" value="Rhodanese-like_dom"/>
</dbReference>
<reference evidence="3 4" key="1">
    <citation type="submission" date="2020-01" db="EMBL/GenBank/DDBJ databases">
        <authorList>
            <person name="Gupta K D."/>
        </authorList>
    </citation>
    <scope>NUCLEOTIDE SEQUENCE [LARGE SCALE GENOMIC DNA]</scope>
</reference>
<dbReference type="GO" id="GO:0004792">
    <property type="term" value="F:thiosulfate-cyanide sulfurtransferase activity"/>
    <property type="evidence" value="ECO:0007669"/>
    <property type="project" value="TreeGrafter"/>
</dbReference>
<feature type="region of interest" description="Disordered" evidence="1">
    <location>
        <begin position="1"/>
        <end position="26"/>
    </location>
</feature>
<organism evidence="3 4">
    <name type="scientific">Cyclocybe aegerita</name>
    <name type="common">Black poplar mushroom</name>
    <name type="synonym">Agrocybe aegerita</name>
    <dbReference type="NCBI Taxonomy" id="1973307"/>
    <lineage>
        <taxon>Eukaryota</taxon>
        <taxon>Fungi</taxon>
        <taxon>Dikarya</taxon>
        <taxon>Basidiomycota</taxon>
        <taxon>Agaricomycotina</taxon>
        <taxon>Agaricomycetes</taxon>
        <taxon>Agaricomycetidae</taxon>
        <taxon>Agaricales</taxon>
        <taxon>Agaricineae</taxon>
        <taxon>Bolbitiaceae</taxon>
        <taxon>Cyclocybe</taxon>
    </lineage>
</organism>
<dbReference type="Pfam" id="PF00581">
    <property type="entry name" value="Rhodanese"/>
    <property type="match status" value="1"/>
</dbReference>
<evidence type="ECO:0000259" key="2">
    <source>
        <dbReference type="PROSITE" id="PS50206"/>
    </source>
</evidence>
<dbReference type="OrthoDB" id="566238at2759"/>
<dbReference type="PROSITE" id="PS50206">
    <property type="entry name" value="RHODANESE_3"/>
    <property type="match status" value="1"/>
</dbReference>
<dbReference type="EMBL" id="CACVBS010000042">
    <property type="protein sequence ID" value="CAA7263940.1"/>
    <property type="molecule type" value="Genomic_DNA"/>
</dbReference>
<evidence type="ECO:0000256" key="1">
    <source>
        <dbReference type="SAM" id="MobiDB-lite"/>
    </source>
</evidence>
<evidence type="ECO:0000313" key="4">
    <source>
        <dbReference type="Proteomes" id="UP000467700"/>
    </source>
</evidence>
<dbReference type="Proteomes" id="UP000467700">
    <property type="component" value="Unassembled WGS sequence"/>
</dbReference>
<protein>
    <recommendedName>
        <fullName evidence="2">Rhodanese domain-containing protein</fullName>
    </recommendedName>
</protein>
<dbReference type="InterPro" id="IPR036873">
    <property type="entry name" value="Rhodanese-like_dom_sf"/>
</dbReference>
<sequence>MIGYRMVGSTQGSIARSRSDTTDPASVVEERALVPRSSSPPLRTLDDVRDQVSQEIAVHTITKARYMDGVRIGVRLVMSKSEDEYFLGQVAGRIQHQLSLHEHLFAVGTTAQTARSASSTLIICGSSPDFVQRAVLLASSKFIGRVIAAKTKDYRWVATIQDLGVSPYDEDALWDVLSKAARSPMDPLAPPPGSKGIDQILSEARAKLQRISPEQALDELRETQVGAPTFLVDIRPQAQREKEGGIHGSLIIERNVLEWRFDPRCTARLAIADRYDLRIIVFCQEGYTSSLAAYSLQQMGLLNATDIIGGFGAWREAGLPIDLDRRDARSLVSLAGSVV</sequence>
<gene>
    <name evidence="3" type="ORF">AAE3_LOCUS6220</name>
</gene>
<dbReference type="SUPFAM" id="SSF52821">
    <property type="entry name" value="Rhodanese/Cell cycle control phosphatase"/>
    <property type="match status" value="1"/>
</dbReference>
<proteinExistence type="predicted"/>
<dbReference type="Gene3D" id="3.40.250.10">
    <property type="entry name" value="Rhodanese-like domain"/>
    <property type="match status" value="1"/>
</dbReference>
<dbReference type="AlphaFoldDB" id="A0A8S0VVL4"/>
<keyword evidence="4" id="KW-1185">Reference proteome</keyword>
<accession>A0A8S0VVL4</accession>
<name>A0A8S0VVL4_CYCAE</name>
<evidence type="ECO:0000313" key="3">
    <source>
        <dbReference type="EMBL" id="CAA7263940.1"/>
    </source>
</evidence>
<comment type="caution">
    <text evidence="3">The sequence shown here is derived from an EMBL/GenBank/DDBJ whole genome shotgun (WGS) entry which is preliminary data.</text>
</comment>
<dbReference type="PANTHER" id="PTHR44086">
    <property type="entry name" value="THIOSULFATE SULFURTRANSFERASE RDL2, MITOCHONDRIAL-RELATED"/>
    <property type="match status" value="1"/>
</dbReference>
<dbReference type="PANTHER" id="PTHR44086:SF10">
    <property type="entry name" value="THIOSULFATE SULFURTRANSFERASE_RHODANESE-LIKE DOMAIN-CONTAINING PROTEIN 3"/>
    <property type="match status" value="1"/>
</dbReference>
<feature type="domain" description="Rhodanese" evidence="2">
    <location>
        <begin position="225"/>
        <end position="323"/>
    </location>
</feature>
<dbReference type="SMART" id="SM00450">
    <property type="entry name" value="RHOD"/>
    <property type="match status" value="1"/>
</dbReference>